<proteinExistence type="predicted"/>
<comment type="caution">
    <text evidence="2">The sequence shown here is derived from an EMBL/GenBank/DDBJ whole genome shotgun (WGS) entry which is preliminary data.</text>
</comment>
<keyword evidence="3" id="KW-1185">Reference proteome</keyword>
<feature type="compositionally biased region" description="Polar residues" evidence="1">
    <location>
        <begin position="109"/>
        <end position="121"/>
    </location>
</feature>
<sequence>MTDRLDKWEEERHERLNSVQASPQSSDHNNVQASLEPPSELISFPFQLESSSSFQSANCPHFHNHFQEEAQLSQRFNPQPSTDVIDVTKLARQDQPPPAYENVDERLPNNASRPSPLTTRASRPLPMPPLDRHNSSTSIHSMANAAADSPTPESHESSSPTTQSYSTPLSSAPSCTNTVLPPGRSFSAHGGLG</sequence>
<accession>A0AAD4M9V9</accession>
<name>A0AAD4M9V9_9AGAM</name>
<protein>
    <submittedName>
        <fullName evidence="2">Uncharacterized protein</fullName>
    </submittedName>
</protein>
<feature type="compositionally biased region" description="Low complexity" evidence="1">
    <location>
        <begin position="149"/>
        <end position="171"/>
    </location>
</feature>
<evidence type="ECO:0000313" key="3">
    <source>
        <dbReference type="Proteomes" id="UP001203297"/>
    </source>
</evidence>
<feature type="region of interest" description="Disordered" evidence="1">
    <location>
        <begin position="65"/>
        <end position="193"/>
    </location>
</feature>
<evidence type="ECO:0000256" key="1">
    <source>
        <dbReference type="SAM" id="MobiDB-lite"/>
    </source>
</evidence>
<reference evidence="2" key="1">
    <citation type="journal article" date="2022" name="New Phytol.">
        <title>Evolutionary transition to the ectomycorrhizal habit in the genomes of a hyperdiverse lineage of mushroom-forming fungi.</title>
        <authorList>
            <person name="Looney B."/>
            <person name="Miyauchi S."/>
            <person name="Morin E."/>
            <person name="Drula E."/>
            <person name="Courty P.E."/>
            <person name="Kohler A."/>
            <person name="Kuo A."/>
            <person name="LaButti K."/>
            <person name="Pangilinan J."/>
            <person name="Lipzen A."/>
            <person name="Riley R."/>
            <person name="Andreopoulos W."/>
            <person name="He G."/>
            <person name="Johnson J."/>
            <person name="Nolan M."/>
            <person name="Tritt A."/>
            <person name="Barry K.W."/>
            <person name="Grigoriev I.V."/>
            <person name="Nagy L.G."/>
            <person name="Hibbett D."/>
            <person name="Henrissat B."/>
            <person name="Matheny P.B."/>
            <person name="Labbe J."/>
            <person name="Martin F.M."/>
        </authorList>
    </citation>
    <scope>NUCLEOTIDE SEQUENCE</scope>
    <source>
        <strain evidence="2">BPL690</strain>
    </source>
</reference>
<dbReference type="AlphaFoldDB" id="A0AAD4M9V9"/>
<feature type="region of interest" description="Disordered" evidence="1">
    <location>
        <begin position="1"/>
        <end position="46"/>
    </location>
</feature>
<feature type="compositionally biased region" description="Basic and acidic residues" evidence="1">
    <location>
        <begin position="1"/>
        <end position="16"/>
    </location>
</feature>
<dbReference type="Proteomes" id="UP001203297">
    <property type="component" value="Unassembled WGS sequence"/>
</dbReference>
<feature type="compositionally biased region" description="Polar residues" evidence="1">
    <location>
        <begin position="70"/>
        <end position="82"/>
    </location>
</feature>
<feature type="compositionally biased region" description="Polar residues" evidence="1">
    <location>
        <begin position="17"/>
        <end position="33"/>
    </location>
</feature>
<dbReference type="EMBL" id="WTXG01000005">
    <property type="protein sequence ID" value="KAI0305708.1"/>
    <property type="molecule type" value="Genomic_DNA"/>
</dbReference>
<organism evidence="2 3">
    <name type="scientific">Multifurca ochricompacta</name>
    <dbReference type="NCBI Taxonomy" id="376703"/>
    <lineage>
        <taxon>Eukaryota</taxon>
        <taxon>Fungi</taxon>
        <taxon>Dikarya</taxon>
        <taxon>Basidiomycota</taxon>
        <taxon>Agaricomycotina</taxon>
        <taxon>Agaricomycetes</taxon>
        <taxon>Russulales</taxon>
        <taxon>Russulaceae</taxon>
        <taxon>Multifurca</taxon>
    </lineage>
</organism>
<evidence type="ECO:0000313" key="2">
    <source>
        <dbReference type="EMBL" id="KAI0305708.1"/>
    </source>
</evidence>
<gene>
    <name evidence="2" type="ORF">B0F90DRAFT_1093834</name>
</gene>